<keyword evidence="7 10" id="KW-0067">ATP-binding</keyword>
<evidence type="ECO:0000256" key="6">
    <source>
        <dbReference type="ARBA" id="ARBA00022777"/>
    </source>
</evidence>
<evidence type="ECO:0000256" key="9">
    <source>
        <dbReference type="ARBA" id="ARBA00048329"/>
    </source>
</evidence>
<feature type="compositionally biased region" description="Basic and acidic residues" evidence="11">
    <location>
        <begin position="1"/>
        <end position="21"/>
    </location>
</feature>
<dbReference type="InterPro" id="IPR000719">
    <property type="entry name" value="Prot_kinase_dom"/>
</dbReference>
<dbReference type="Pfam" id="PF00069">
    <property type="entry name" value="Pkinase"/>
    <property type="match status" value="1"/>
</dbReference>
<dbReference type="PRINTS" id="PR00109">
    <property type="entry name" value="TYRKINASE"/>
</dbReference>
<evidence type="ECO:0000256" key="7">
    <source>
        <dbReference type="ARBA" id="ARBA00022840"/>
    </source>
</evidence>
<dbReference type="SUPFAM" id="SSF56112">
    <property type="entry name" value="Protein kinase-like (PK-like)"/>
    <property type="match status" value="1"/>
</dbReference>
<evidence type="ECO:0000256" key="3">
    <source>
        <dbReference type="ARBA" id="ARBA00022527"/>
    </source>
</evidence>
<dbReference type="AlphaFoldDB" id="A0A8B8ZG27"/>
<dbReference type="Gene3D" id="1.10.510.10">
    <property type="entry name" value="Transferase(Phosphotransferase) domain 1"/>
    <property type="match status" value="1"/>
</dbReference>
<dbReference type="Proteomes" id="UP000228380">
    <property type="component" value="Unplaced"/>
</dbReference>
<dbReference type="InterPro" id="IPR011009">
    <property type="entry name" value="Kinase-like_dom_sf"/>
</dbReference>
<dbReference type="InterPro" id="IPR008271">
    <property type="entry name" value="Ser/Thr_kinase_AS"/>
</dbReference>
<dbReference type="InterPro" id="IPR050538">
    <property type="entry name" value="MAP_kinase_kinase_kinase"/>
</dbReference>
<dbReference type="Gene3D" id="3.30.200.20">
    <property type="entry name" value="Phosphorylase Kinase, domain 1"/>
    <property type="match status" value="1"/>
</dbReference>
<feature type="compositionally biased region" description="Polar residues" evidence="11">
    <location>
        <begin position="132"/>
        <end position="141"/>
    </location>
</feature>
<organism evidence="13 14">
    <name type="scientific">Phoenix dactylifera</name>
    <name type="common">Date palm</name>
    <dbReference type="NCBI Taxonomy" id="42345"/>
    <lineage>
        <taxon>Eukaryota</taxon>
        <taxon>Viridiplantae</taxon>
        <taxon>Streptophyta</taxon>
        <taxon>Embryophyta</taxon>
        <taxon>Tracheophyta</taxon>
        <taxon>Spermatophyta</taxon>
        <taxon>Magnoliopsida</taxon>
        <taxon>Liliopsida</taxon>
        <taxon>Arecaceae</taxon>
        <taxon>Coryphoideae</taxon>
        <taxon>Phoeniceae</taxon>
        <taxon>Phoenix</taxon>
    </lineage>
</organism>
<evidence type="ECO:0000313" key="13">
    <source>
        <dbReference type="Proteomes" id="UP000228380"/>
    </source>
</evidence>
<dbReference type="InterPro" id="IPR001245">
    <property type="entry name" value="Ser-Thr/Tyr_kinase_cat_dom"/>
</dbReference>
<gene>
    <name evidence="14 15 16" type="primary">LOC103696066</name>
</gene>
<evidence type="ECO:0000313" key="16">
    <source>
        <dbReference type="RefSeq" id="XP_038973102.1"/>
    </source>
</evidence>
<dbReference type="OrthoDB" id="266718at2759"/>
<comment type="catalytic activity">
    <reaction evidence="9">
        <text>L-seryl-[protein] + ATP = O-phospho-L-seryl-[protein] + ADP + H(+)</text>
        <dbReference type="Rhea" id="RHEA:17989"/>
        <dbReference type="Rhea" id="RHEA-COMP:9863"/>
        <dbReference type="Rhea" id="RHEA-COMP:11604"/>
        <dbReference type="ChEBI" id="CHEBI:15378"/>
        <dbReference type="ChEBI" id="CHEBI:29999"/>
        <dbReference type="ChEBI" id="CHEBI:30616"/>
        <dbReference type="ChEBI" id="CHEBI:83421"/>
        <dbReference type="ChEBI" id="CHEBI:456216"/>
        <dbReference type="EC" id="2.7.11.25"/>
    </reaction>
</comment>
<dbReference type="PANTHER" id="PTHR48016">
    <property type="entry name" value="MAP KINASE KINASE KINASE SSK2-RELATED-RELATED"/>
    <property type="match status" value="1"/>
</dbReference>
<evidence type="ECO:0000259" key="12">
    <source>
        <dbReference type="PROSITE" id="PS50011"/>
    </source>
</evidence>
<dbReference type="GO" id="GO:1902065">
    <property type="term" value="P:response to L-glutamate"/>
    <property type="evidence" value="ECO:0007669"/>
    <property type="project" value="UniProtKB-ARBA"/>
</dbReference>
<dbReference type="PROSITE" id="PS00107">
    <property type="entry name" value="PROTEIN_KINASE_ATP"/>
    <property type="match status" value="1"/>
</dbReference>
<keyword evidence="6" id="KW-0418">Kinase</keyword>
<dbReference type="EC" id="2.7.11.25" evidence="2"/>
<dbReference type="KEGG" id="pda:103696066"/>
<dbReference type="FunFam" id="1.10.510.10:FF:000359">
    <property type="entry name" value="Mitogen-activated protein kinase 1, putative, expressed"/>
    <property type="match status" value="1"/>
</dbReference>
<dbReference type="SMART" id="SM00220">
    <property type="entry name" value="S_TKc"/>
    <property type="match status" value="1"/>
</dbReference>
<evidence type="ECO:0000256" key="8">
    <source>
        <dbReference type="ARBA" id="ARBA00047559"/>
    </source>
</evidence>
<reference evidence="14 15" key="1">
    <citation type="submission" date="2025-04" db="UniProtKB">
        <authorList>
            <consortium name="RefSeq"/>
        </authorList>
    </citation>
    <scope>IDENTIFICATION</scope>
    <source>
        <tissue evidence="14 15">Young leaves</tissue>
    </source>
</reference>
<sequence length="584" mass="63687">MDYKRAQPEGKARVPRLDRRNAMKYVHSEPASGEPWSASDDDASGEPWSASDDAPGVYIARFPPAYSAQTSFRIGGGDGEVDLICRNLGLSGPEDFAIPASTWEARKSRSSSDLLPPSRLLRSDPIAAGDSIPSTSPTLSTAAEDDRSLPDKFRVGIHVREDEAEENLQHCYGGSGGRDGGIRGIRPPAIVPPPPVISVLAPQPSRLTLAPPPSMSFPPVDEAGSAWDIVRSFAPEEDGRMGAEAGRGSFDSEEDEWELDEAIEGDETMGETTGYLTRSTLNNVSDVSSTVDDAMIAISTKVKFKRNIRAWIRGERLGSGSFGTVYEAISDVGFFFAVKEVSLLDQGSNAKQCIFQLEQEIALLSRFEHENIVQYFGTDKEEAKLYIFLELVTQGSLASLYQKYHLKDSQVSAYTRQILNGLNYLHNRNVVHRDIKCANILVDAKGSVKLADFGLAKEATKLNGLKSSKGSVYWMAPEVAKARPYGSSADIWSLGCTVLEMLTCQLPYPDLEWTQAFFRIGRGEPPPIPGSLSKEARDFIHQCVQQNPDDRPSAAQLLKHPFVSRLLPASASSGQPSEIIGRGS</sequence>
<feature type="compositionally biased region" description="Low complexity" evidence="11">
    <location>
        <begin position="111"/>
        <end position="125"/>
    </location>
</feature>
<evidence type="ECO:0000256" key="2">
    <source>
        <dbReference type="ARBA" id="ARBA00012406"/>
    </source>
</evidence>
<feature type="region of interest" description="Disordered" evidence="11">
    <location>
        <begin position="107"/>
        <end position="147"/>
    </location>
</feature>
<keyword evidence="13" id="KW-1185">Reference proteome</keyword>
<keyword evidence="5 10" id="KW-0547">Nucleotide-binding</keyword>
<dbReference type="GeneID" id="103696066"/>
<evidence type="ECO:0000256" key="5">
    <source>
        <dbReference type="ARBA" id="ARBA00022741"/>
    </source>
</evidence>
<dbReference type="PROSITE" id="PS50011">
    <property type="entry name" value="PROTEIN_KINASE_DOM"/>
    <property type="match status" value="1"/>
</dbReference>
<dbReference type="RefSeq" id="XP_038973101.1">
    <property type="nucleotide sequence ID" value="XM_039117173.1"/>
</dbReference>
<evidence type="ECO:0000313" key="14">
    <source>
        <dbReference type="RefSeq" id="XP_038973100.1"/>
    </source>
</evidence>
<name>A0A8B8ZG27_PHODC</name>
<dbReference type="GO" id="GO:0005524">
    <property type="term" value="F:ATP binding"/>
    <property type="evidence" value="ECO:0007669"/>
    <property type="project" value="UniProtKB-UniRule"/>
</dbReference>
<comment type="catalytic activity">
    <reaction evidence="8">
        <text>L-threonyl-[protein] + ATP = O-phospho-L-threonyl-[protein] + ADP + H(+)</text>
        <dbReference type="Rhea" id="RHEA:46608"/>
        <dbReference type="Rhea" id="RHEA-COMP:11060"/>
        <dbReference type="Rhea" id="RHEA-COMP:11605"/>
        <dbReference type="ChEBI" id="CHEBI:15378"/>
        <dbReference type="ChEBI" id="CHEBI:30013"/>
        <dbReference type="ChEBI" id="CHEBI:30616"/>
        <dbReference type="ChEBI" id="CHEBI:61977"/>
        <dbReference type="ChEBI" id="CHEBI:456216"/>
        <dbReference type="EC" id="2.7.11.25"/>
    </reaction>
</comment>
<keyword evidence="3" id="KW-0723">Serine/threonine-protein kinase</keyword>
<feature type="binding site" evidence="10">
    <location>
        <position position="339"/>
    </location>
    <ligand>
        <name>ATP</name>
        <dbReference type="ChEBI" id="CHEBI:30616"/>
    </ligand>
</feature>
<dbReference type="GO" id="GO:0004709">
    <property type="term" value="F:MAP kinase kinase kinase activity"/>
    <property type="evidence" value="ECO:0007669"/>
    <property type="project" value="UniProtKB-EC"/>
</dbReference>
<dbReference type="InterPro" id="IPR017441">
    <property type="entry name" value="Protein_kinase_ATP_BS"/>
</dbReference>
<dbReference type="PANTHER" id="PTHR48016:SF57">
    <property type="entry name" value="MAP KINASE SUPERFAMILY PROTEIN-RELATED"/>
    <property type="match status" value="1"/>
</dbReference>
<evidence type="ECO:0000256" key="4">
    <source>
        <dbReference type="ARBA" id="ARBA00022679"/>
    </source>
</evidence>
<protein>
    <recommendedName>
        <fullName evidence="2">mitogen-activated protein kinase kinase kinase</fullName>
        <ecNumber evidence="2">2.7.11.25</ecNumber>
    </recommendedName>
</protein>
<dbReference type="GO" id="GO:0005737">
    <property type="term" value="C:cytoplasm"/>
    <property type="evidence" value="ECO:0007669"/>
    <property type="project" value="TreeGrafter"/>
</dbReference>
<proteinExistence type="inferred from homology"/>
<comment type="similarity">
    <text evidence="1">Belongs to the protein kinase superfamily. STE Ser/Thr protein kinase family. MAP kinase kinase kinase subfamily.</text>
</comment>
<accession>A0A8B8ZG27</accession>
<dbReference type="RefSeq" id="XP_038973102.1">
    <property type="nucleotide sequence ID" value="XM_039117174.1"/>
</dbReference>
<keyword evidence="4" id="KW-0808">Transferase</keyword>
<dbReference type="PROSITE" id="PS00108">
    <property type="entry name" value="PROTEIN_KINASE_ST"/>
    <property type="match status" value="1"/>
</dbReference>
<evidence type="ECO:0000256" key="1">
    <source>
        <dbReference type="ARBA" id="ARBA00006529"/>
    </source>
</evidence>
<dbReference type="RefSeq" id="XP_038973100.1">
    <property type="nucleotide sequence ID" value="XM_039117172.1"/>
</dbReference>
<evidence type="ECO:0000256" key="11">
    <source>
        <dbReference type="SAM" id="MobiDB-lite"/>
    </source>
</evidence>
<evidence type="ECO:0000313" key="15">
    <source>
        <dbReference type="RefSeq" id="XP_038973101.1"/>
    </source>
</evidence>
<feature type="region of interest" description="Disordered" evidence="11">
    <location>
        <begin position="1"/>
        <end position="53"/>
    </location>
</feature>
<feature type="domain" description="Protein kinase" evidence="12">
    <location>
        <begin position="311"/>
        <end position="563"/>
    </location>
</feature>
<evidence type="ECO:0000256" key="10">
    <source>
        <dbReference type="PROSITE-ProRule" id="PRU10141"/>
    </source>
</evidence>